<dbReference type="InterPro" id="IPR004378">
    <property type="entry name" value="F420H2_quin_Rdtase"/>
</dbReference>
<reference evidence="1 2" key="1">
    <citation type="submission" date="2020-08" db="EMBL/GenBank/DDBJ databases">
        <title>Genome Sequencing of Nocardia wallacei strain FMUON74 and assembly.</title>
        <authorList>
            <person name="Toyokawa M."/>
            <person name="Uesaka K."/>
        </authorList>
    </citation>
    <scope>NUCLEOTIDE SEQUENCE [LARGE SCALE GENOMIC DNA]</scope>
    <source>
        <strain evidence="1 2">FMUON74</strain>
    </source>
</reference>
<proteinExistence type="predicted"/>
<dbReference type="RefSeq" id="WP_187688541.1">
    <property type="nucleotide sequence ID" value="NZ_AP023396.1"/>
</dbReference>
<dbReference type="GO" id="GO:0016491">
    <property type="term" value="F:oxidoreductase activity"/>
    <property type="evidence" value="ECO:0007669"/>
    <property type="project" value="InterPro"/>
</dbReference>
<dbReference type="AlphaFoldDB" id="A0A7G1KLI1"/>
<protein>
    <submittedName>
        <fullName evidence="1">Peptidase</fullName>
    </submittedName>
</protein>
<accession>A0A7G1KLI1</accession>
<evidence type="ECO:0000313" key="1">
    <source>
        <dbReference type="EMBL" id="BCK55426.1"/>
    </source>
</evidence>
<dbReference type="KEGG" id="nwl:NWFMUON74_31980"/>
<dbReference type="GeneID" id="80347739"/>
<gene>
    <name evidence="1" type="ORF">NWFMUON74_31980</name>
</gene>
<dbReference type="InterPro" id="IPR012349">
    <property type="entry name" value="Split_barrel_FMN-bd"/>
</dbReference>
<name>A0A7G1KLI1_9NOCA</name>
<dbReference type="Proteomes" id="UP000516173">
    <property type="component" value="Chromosome"/>
</dbReference>
<dbReference type="EMBL" id="AP023396">
    <property type="protein sequence ID" value="BCK55426.1"/>
    <property type="molecule type" value="Genomic_DNA"/>
</dbReference>
<dbReference type="Gene3D" id="2.30.110.10">
    <property type="entry name" value="Electron Transport, Fmn-binding Protein, Chain A"/>
    <property type="match status" value="1"/>
</dbReference>
<keyword evidence="2" id="KW-1185">Reference proteome</keyword>
<dbReference type="NCBIfam" id="TIGR00026">
    <property type="entry name" value="hi_GC_TIGR00026"/>
    <property type="match status" value="1"/>
</dbReference>
<sequence length="125" mass="13756">MPLPHALARFNRRVTNRVAGLVAGRAPGLAVVVHRGRSSGRRYRTPVTVFARDGVYRVALTYGREVDWLKNILAAGEFELEINGRTETVRAPVVRHDPKASWAPPGVRQALSALGAEFYVEAPRA</sequence>
<organism evidence="1 2">
    <name type="scientific">Nocardia wallacei</name>
    <dbReference type="NCBI Taxonomy" id="480035"/>
    <lineage>
        <taxon>Bacteria</taxon>
        <taxon>Bacillati</taxon>
        <taxon>Actinomycetota</taxon>
        <taxon>Actinomycetes</taxon>
        <taxon>Mycobacteriales</taxon>
        <taxon>Nocardiaceae</taxon>
        <taxon>Nocardia</taxon>
    </lineage>
</organism>
<dbReference type="Pfam" id="PF04075">
    <property type="entry name" value="F420H2_quin_red"/>
    <property type="match status" value="1"/>
</dbReference>
<evidence type="ECO:0000313" key="2">
    <source>
        <dbReference type="Proteomes" id="UP000516173"/>
    </source>
</evidence>